<keyword evidence="6" id="KW-1185">Reference proteome</keyword>
<dbReference type="PANTHER" id="PTHR33392">
    <property type="entry name" value="POLYISOPRENYL-TEICHOIC ACID--PEPTIDOGLYCAN TEICHOIC ACID TRANSFERASE TAGU"/>
    <property type="match status" value="1"/>
</dbReference>
<evidence type="ECO:0000313" key="5">
    <source>
        <dbReference type="EMBL" id="RCV48966.1"/>
    </source>
</evidence>
<organism evidence="5 6">
    <name type="scientific">Marinitenerispora sediminis</name>
    <dbReference type="NCBI Taxonomy" id="1931232"/>
    <lineage>
        <taxon>Bacteria</taxon>
        <taxon>Bacillati</taxon>
        <taxon>Actinomycetota</taxon>
        <taxon>Actinomycetes</taxon>
        <taxon>Streptosporangiales</taxon>
        <taxon>Nocardiopsidaceae</taxon>
        <taxon>Marinitenerispora</taxon>
    </lineage>
</organism>
<comment type="similarity">
    <text evidence="1">Belongs to the LytR/CpsA/Psr (LCP) family.</text>
</comment>
<feature type="transmembrane region" description="Helical" evidence="3">
    <location>
        <begin position="21"/>
        <end position="44"/>
    </location>
</feature>
<reference evidence="5 6" key="1">
    <citation type="submission" date="2018-04" db="EMBL/GenBank/DDBJ databases">
        <title>Novel actinobacteria from marine sediment.</title>
        <authorList>
            <person name="Ng Z.Y."/>
            <person name="Tan G.Y.A."/>
        </authorList>
    </citation>
    <scope>NUCLEOTIDE SEQUENCE [LARGE SCALE GENOMIC DNA]</scope>
    <source>
        <strain evidence="5 6">TPS81</strain>
    </source>
</reference>
<dbReference type="RefSeq" id="WP_114397304.1">
    <property type="nucleotide sequence ID" value="NZ_QEIM01000033.1"/>
</dbReference>
<keyword evidence="3" id="KW-1133">Transmembrane helix</keyword>
<feature type="compositionally biased region" description="Low complexity" evidence="2">
    <location>
        <begin position="348"/>
        <end position="358"/>
    </location>
</feature>
<proteinExistence type="inferred from homology"/>
<dbReference type="OrthoDB" id="5168236at2"/>
<feature type="domain" description="Cell envelope-related transcriptional attenuator" evidence="4">
    <location>
        <begin position="99"/>
        <end position="254"/>
    </location>
</feature>
<dbReference type="Proteomes" id="UP000253318">
    <property type="component" value="Unassembled WGS sequence"/>
</dbReference>
<protein>
    <submittedName>
        <fullName evidence="5">Transcriptional regulator</fullName>
    </submittedName>
</protein>
<evidence type="ECO:0000313" key="6">
    <source>
        <dbReference type="Proteomes" id="UP000253318"/>
    </source>
</evidence>
<gene>
    <name evidence="5" type="ORF">DEF24_25720</name>
</gene>
<dbReference type="Gene3D" id="3.40.630.190">
    <property type="entry name" value="LCP protein"/>
    <property type="match status" value="1"/>
</dbReference>
<evidence type="ECO:0000259" key="4">
    <source>
        <dbReference type="Pfam" id="PF03816"/>
    </source>
</evidence>
<evidence type="ECO:0000256" key="3">
    <source>
        <dbReference type="SAM" id="Phobius"/>
    </source>
</evidence>
<dbReference type="InterPro" id="IPR004474">
    <property type="entry name" value="LytR_CpsA_psr"/>
</dbReference>
<dbReference type="PANTHER" id="PTHR33392:SF6">
    <property type="entry name" value="POLYISOPRENYL-TEICHOIC ACID--PEPTIDOGLYCAN TEICHOIC ACID TRANSFERASE TAGU"/>
    <property type="match status" value="1"/>
</dbReference>
<name>A0A368T1Q3_9ACTN</name>
<keyword evidence="3" id="KW-0812">Transmembrane</keyword>
<keyword evidence="3" id="KW-0472">Membrane</keyword>
<dbReference type="AlphaFoldDB" id="A0A368T1Q3"/>
<dbReference type="NCBIfam" id="TIGR00350">
    <property type="entry name" value="lytR_cpsA_psr"/>
    <property type="match status" value="1"/>
</dbReference>
<accession>A0A368T1Q3</accession>
<dbReference type="Pfam" id="PF03816">
    <property type="entry name" value="LytR_cpsA_psr"/>
    <property type="match status" value="1"/>
</dbReference>
<evidence type="ECO:0000256" key="2">
    <source>
        <dbReference type="SAM" id="MobiDB-lite"/>
    </source>
</evidence>
<sequence length="406" mass="43849">MSDDAPAAPSDAAPRRRWKRLFVWTSAALAVVLVAGVGTAYAYYRVLRGNMVQHDLSSALDEEERPPKIGEDINILFIGSDGREGGNSAYGGRDFVGERSDSLMLAHISPDNGVTMVNFPRDSLVQLPECQPYEGTEGTYGYYGMINAALYHGGPPCAVKTIETLTDIRIDHFVHLSFVGFRDMVDAIGGVEMCIPEPMRDERSKLDLEAGQQVLDGEQALAFVRARYEIGDGGDIGRIDRQQMFLGALAEQVTSSDVLTSPSRTTSLLQAVSEHTATDQDLSLDQMISIGSTLADVDLHDITFYTVPWWPAPLDPNRVVWDEERAAELFQAINNDRRLDDAALETGAPSAPGASPSPSAQPSPSYPAEPSTEPVDAAADQAEAIEGRDATSNPCVNGLGEGTEEE</sequence>
<dbReference type="EMBL" id="QEIN01000356">
    <property type="protein sequence ID" value="RCV48966.1"/>
    <property type="molecule type" value="Genomic_DNA"/>
</dbReference>
<evidence type="ECO:0000256" key="1">
    <source>
        <dbReference type="ARBA" id="ARBA00006068"/>
    </source>
</evidence>
<dbReference type="InterPro" id="IPR050922">
    <property type="entry name" value="LytR/CpsA/Psr_CW_biosynth"/>
</dbReference>
<comment type="caution">
    <text evidence="5">The sequence shown here is derived from an EMBL/GenBank/DDBJ whole genome shotgun (WGS) entry which is preliminary data.</text>
</comment>
<feature type="region of interest" description="Disordered" evidence="2">
    <location>
        <begin position="345"/>
        <end position="406"/>
    </location>
</feature>